<feature type="region of interest" description="Disordered" evidence="3">
    <location>
        <begin position="825"/>
        <end position="865"/>
    </location>
</feature>
<sequence length="948" mass="105127">MDTYQPLSTLAAVAEEKPRASSGKVRKRAAKACLSCRARKVRCDVSMRGPPCMNCHLDNEECIVTGRASRFPRSRRDTNGSSHAPHAHDITSQTHTMEEHAGSDTRRLSAPESVSGRSETTELRRESLVAPSPQVPLPTTTPQPLPTPHSLPPQPQTLPPLTQPAPYPTPPPGTNAVPGYNPTTMLHPWAYQQPLRMTSDVVYTYYPFLTITNLSNILPQDVNFLESQDCLRVPTRSIMNEFLQQYFLHVHPLLPLFNEGDFWDMYLQEGLEKLGVVRGRMSLLVLQSLLFATCNFVSRDSIKGLGFPSIRAARAGLYRRAKLLYDFESESSPISIAQAALLLSYWSPPAHSQGQGARKPNSNWLNIAIQHAKVAEAHHYPSIDTSTVANVKRQNILKRIWWCCVIRDRIMALCVRRTIQMTPAQFDFHAHRPLVPSDLEDEFGRSKVYDPETKRQLAEILKSLLDLCVLLTDVLLLVYPLDERPGWGRQMRDDDMGRLKAGREALASWYMRTSIDYPVFGSGLTDRSKGSQHDSVVLYTNLMYMYYHSSRVALCHHEVLHLTVAAAQSASTPTTSSSPSSIIANRQELQDAATGVTECLKELIVRRLARWLPISAMACTALPLVLHILDVKLTALTSPSHLPQGIPTGQAALKQHRLNILIEAMKTYQPQYDGVDKISDTIRHIVNLAQLDGGGDGGKIKDWTDILTSHPSLYLRLALTMDLSFSKDRLPVEGDFPASLRGLLGAGGGANTSSGPFAERERAKKEQRDKDMGGRPTTTTTGWTAVNGQQQQREKQTTTNTVQPLHTMKKWLETDRSMHFGVQNGLEMDLDDPPLSSTHRNDSTATDSSHTGSSSSSDQQNDQKASDGLFQPFTLEDMDVLESHLLDAFTLQNESPNSTEEAMGFFGRALGEDAAGEWFQQIGGREGEKGGAGEDDETARVLLEALKG</sequence>
<dbReference type="GO" id="GO:0003677">
    <property type="term" value="F:DNA binding"/>
    <property type="evidence" value="ECO:0007669"/>
    <property type="project" value="InterPro"/>
</dbReference>
<dbReference type="STRING" id="177199.A0A420XZ23"/>
<dbReference type="EMBL" id="QVQW01000094">
    <property type="protein sequence ID" value="RKU40698.1"/>
    <property type="molecule type" value="Genomic_DNA"/>
</dbReference>
<dbReference type="CDD" id="cd00067">
    <property type="entry name" value="GAL4"/>
    <property type="match status" value="1"/>
</dbReference>
<accession>A0A420XZ23</accession>
<dbReference type="Proteomes" id="UP000275385">
    <property type="component" value="Unassembled WGS sequence"/>
</dbReference>
<dbReference type="CDD" id="cd12148">
    <property type="entry name" value="fungal_TF_MHR"/>
    <property type="match status" value="1"/>
</dbReference>
<dbReference type="InterPro" id="IPR001138">
    <property type="entry name" value="Zn2Cys6_DnaBD"/>
</dbReference>
<dbReference type="PANTHER" id="PTHR47425">
    <property type="entry name" value="FARB-RELATED"/>
    <property type="match status" value="1"/>
</dbReference>
<dbReference type="PROSITE" id="PS00463">
    <property type="entry name" value="ZN2_CY6_FUNGAL_1"/>
    <property type="match status" value="1"/>
</dbReference>
<dbReference type="InterPro" id="IPR036864">
    <property type="entry name" value="Zn2-C6_fun-type_DNA-bd_sf"/>
</dbReference>
<evidence type="ECO:0000313" key="6">
    <source>
        <dbReference type="Proteomes" id="UP000275385"/>
    </source>
</evidence>
<dbReference type="AlphaFoldDB" id="A0A420XZ23"/>
<evidence type="ECO:0000256" key="1">
    <source>
        <dbReference type="ARBA" id="ARBA00022723"/>
    </source>
</evidence>
<feature type="compositionally biased region" description="Basic and acidic residues" evidence="3">
    <location>
        <begin position="758"/>
        <end position="773"/>
    </location>
</feature>
<protein>
    <recommendedName>
        <fullName evidence="4">Zn(2)-C6 fungal-type domain-containing protein</fullName>
    </recommendedName>
</protein>
<feature type="compositionally biased region" description="Low complexity" evidence="3">
    <location>
        <begin position="843"/>
        <end position="865"/>
    </location>
</feature>
<dbReference type="GO" id="GO:0006351">
    <property type="term" value="P:DNA-templated transcription"/>
    <property type="evidence" value="ECO:0007669"/>
    <property type="project" value="InterPro"/>
</dbReference>
<dbReference type="Pfam" id="PF04082">
    <property type="entry name" value="Fungal_trans"/>
    <property type="match status" value="1"/>
</dbReference>
<feature type="compositionally biased region" description="Polar residues" evidence="3">
    <location>
        <begin position="782"/>
        <end position="804"/>
    </location>
</feature>
<dbReference type="InterPro" id="IPR007219">
    <property type="entry name" value="XnlR_reg_dom"/>
</dbReference>
<reference evidence="5 6" key="1">
    <citation type="submission" date="2018-08" db="EMBL/GenBank/DDBJ databases">
        <title>Draft genome of the lignicolous fungus Coniochaeta pulveracea.</title>
        <authorList>
            <person name="Borstlap C.J."/>
            <person name="De Witt R.N."/>
            <person name="Botha A."/>
            <person name="Volschenk H."/>
        </authorList>
    </citation>
    <scope>NUCLEOTIDE SEQUENCE [LARGE SCALE GENOMIC DNA]</scope>
    <source>
        <strain evidence="5 6">CAB683</strain>
    </source>
</reference>
<dbReference type="Pfam" id="PF00172">
    <property type="entry name" value="Zn_clus"/>
    <property type="match status" value="1"/>
</dbReference>
<dbReference type="GO" id="GO:0008270">
    <property type="term" value="F:zinc ion binding"/>
    <property type="evidence" value="ECO:0007669"/>
    <property type="project" value="InterPro"/>
</dbReference>
<feature type="region of interest" description="Disordered" evidence="3">
    <location>
        <begin position="71"/>
        <end position="178"/>
    </location>
</feature>
<feature type="compositionally biased region" description="Pro residues" evidence="3">
    <location>
        <begin position="133"/>
        <end position="173"/>
    </location>
</feature>
<gene>
    <name evidence="5" type="ORF">DL546_002218</name>
</gene>
<comment type="caution">
    <text evidence="5">The sequence shown here is derived from an EMBL/GenBank/DDBJ whole genome shotgun (WGS) entry which is preliminary data.</text>
</comment>
<dbReference type="OrthoDB" id="5121955at2759"/>
<keyword evidence="6" id="KW-1185">Reference proteome</keyword>
<dbReference type="GO" id="GO:0000981">
    <property type="term" value="F:DNA-binding transcription factor activity, RNA polymerase II-specific"/>
    <property type="evidence" value="ECO:0007669"/>
    <property type="project" value="InterPro"/>
</dbReference>
<evidence type="ECO:0000313" key="5">
    <source>
        <dbReference type="EMBL" id="RKU40698.1"/>
    </source>
</evidence>
<feature type="region of interest" description="Disordered" evidence="3">
    <location>
        <begin position="746"/>
        <end position="805"/>
    </location>
</feature>
<dbReference type="Gene3D" id="4.10.240.10">
    <property type="entry name" value="Zn(2)-C6 fungal-type DNA-binding domain"/>
    <property type="match status" value="1"/>
</dbReference>
<dbReference type="PANTHER" id="PTHR47425:SF2">
    <property type="entry name" value="FARB-RELATED"/>
    <property type="match status" value="1"/>
</dbReference>
<proteinExistence type="predicted"/>
<feature type="compositionally biased region" description="Basic and acidic residues" evidence="3">
    <location>
        <begin position="96"/>
        <end position="109"/>
    </location>
</feature>
<dbReference type="SMART" id="SM00066">
    <property type="entry name" value="GAL4"/>
    <property type="match status" value="1"/>
</dbReference>
<organism evidence="5 6">
    <name type="scientific">Coniochaeta pulveracea</name>
    <dbReference type="NCBI Taxonomy" id="177199"/>
    <lineage>
        <taxon>Eukaryota</taxon>
        <taxon>Fungi</taxon>
        <taxon>Dikarya</taxon>
        <taxon>Ascomycota</taxon>
        <taxon>Pezizomycotina</taxon>
        <taxon>Sordariomycetes</taxon>
        <taxon>Sordariomycetidae</taxon>
        <taxon>Coniochaetales</taxon>
        <taxon>Coniochaetaceae</taxon>
        <taxon>Coniochaeta</taxon>
    </lineage>
</organism>
<dbReference type="SUPFAM" id="SSF57701">
    <property type="entry name" value="Zn2/Cys6 DNA-binding domain"/>
    <property type="match status" value="1"/>
</dbReference>
<dbReference type="PROSITE" id="PS50048">
    <property type="entry name" value="ZN2_CY6_FUNGAL_2"/>
    <property type="match status" value="1"/>
</dbReference>
<feature type="domain" description="Zn(2)-C6 fungal-type" evidence="4">
    <location>
        <begin position="32"/>
        <end position="64"/>
    </location>
</feature>
<keyword evidence="2" id="KW-0539">Nucleus</keyword>
<dbReference type="InterPro" id="IPR052761">
    <property type="entry name" value="Fungal_Detox/Toxin_TFs"/>
</dbReference>
<evidence type="ECO:0000259" key="4">
    <source>
        <dbReference type="PROSITE" id="PS50048"/>
    </source>
</evidence>
<name>A0A420XZ23_9PEZI</name>
<evidence type="ECO:0000256" key="2">
    <source>
        <dbReference type="ARBA" id="ARBA00023242"/>
    </source>
</evidence>
<evidence type="ECO:0000256" key="3">
    <source>
        <dbReference type="SAM" id="MobiDB-lite"/>
    </source>
</evidence>
<keyword evidence="1" id="KW-0479">Metal-binding</keyword>